<dbReference type="STRING" id="358396.CHINAEXTREME_02410"/>
<keyword evidence="5 8" id="KW-0472">Membrane</keyword>
<dbReference type="Proteomes" id="UP000186547">
    <property type="component" value="Chromosome"/>
</dbReference>
<comment type="catalytic activity">
    <reaction evidence="7">
        <text>fluoride(in) = fluoride(out)</text>
        <dbReference type="Rhea" id="RHEA:76159"/>
        <dbReference type="ChEBI" id="CHEBI:17051"/>
    </reaction>
    <physiologicalReaction direction="left-to-right" evidence="7">
        <dbReference type="Rhea" id="RHEA:76160"/>
    </physiologicalReaction>
</comment>
<evidence type="ECO:0000313" key="9">
    <source>
        <dbReference type="EMBL" id="APW96695.1"/>
    </source>
</evidence>
<evidence type="ECO:0000313" key="11">
    <source>
        <dbReference type="Proteomes" id="UP000011555"/>
    </source>
</evidence>
<feature type="transmembrane region" description="Helical" evidence="8">
    <location>
        <begin position="115"/>
        <end position="136"/>
    </location>
</feature>
<comment type="similarity">
    <text evidence="6 8">Belongs to the fluoride channel Fluc/FEX (TC 1.A.43) family.</text>
</comment>
<evidence type="ECO:0000256" key="6">
    <source>
        <dbReference type="ARBA" id="ARBA00035120"/>
    </source>
</evidence>
<keyword evidence="8" id="KW-0479">Metal-binding</keyword>
<dbReference type="InterPro" id="IPR003691">
    <property type="entry name" value="FluC"/>
</dbReference>
<evidence type="ECO:0000256" key="8">
    <source>
        <dbReference type="HAMAP-Rule" id="MF_00454"/>
    </source>
</evidence>
<evidence type="ECO:0000256" key="1">
    <source>
        <dbReference type="ARBA" id="ARBA00004651"/>
    </source>
</evidence>
<dbReference type="GO" id="GO:0140114">
    <property type="term" value="P:cellular detoxification of fluoride"/>
    <property type="evidence" value="ECO:0007669"/>
    <property type="project" value="UniProtKB-UniRule"/>
</dbReference>
<accession>M0LJ57</accession>
<comment type="subcellular location">
    <subcellularLocation>
        <location evidence="1 8">Cell membrane</location>
        <topology evidence="1 8">Multi-pass membrane protein</topology>
    </subcellularLocation>
</comment>
<dbReference type="PANTHER" id="PTHR28259">
    <property type="entry name" value="FLUORIDE EXPORT PROTEIN 1-RELATED"/>
    <property type="match status" value="1"/>
</dbReference>
<evidence type="ECO:0000256" key="4">
    <source>
        <dbReference type="ARBA" id="ARBA00022989"/>
    </source>
</evidence>
<protein>
    <recommendedName>
        <fullName evidence="8">Fluoride-specific ion channel FluC</fullName>
    </recommendedName>
</protein>
<comment type="function">
    <text evidence="8">Fluoride-specific ion channel. Important for reducing fluoride concentration in the cell, thus reducing its toxicity.</text>
</comment>
<keyword evidence="8" id="KW-0813">Transport</keyword>
<dbReference type="EMBL" id="CP019285">
    <property type="protein sequence ID" value="APW96695.1"/>
    <property type="molecule type" value="Genomic_DNA"/>
</dbReference>
<evidence type="ECO:0000256" key="3">
    <source>
        <dbReference type="ARBA" id="ARBA00022692"/>
    </source>
</evidence>
<dbReference type="GO" id="GO:0062054">
    <property type="term" value="F:fluoride channel activity"/>
    <property type="evidence" value="ECO:0007669"/>
    <property type="project" value="UniProtKB-UniRule"/>
</dbReference>
<dbReference type="GeneID" id="30919940"/>
<feature type="transmembrane region" description="Helical" evidence="8">
    <location>
        <begin position="58"/>
        <end position="77"/>
    </location>
</feature>
<dbReference type="PATRIC" id="fig|358396.7.peg.2415"/>
<dbReference type="NCBIfam" id="TIGR00494">
    <property type="entry name" value="crcB"/>
    <property type="match status" value="1"/>
</dbReference>
<dbReference type="PANTHER" id="PTHR28259:SF1">
    <property type="entry name" value="FLUORIDE EXPORT PROTEIN 1-RELATED"/>
    <property type="match status" value="1"/>
</dbReference>
<dbReference type="HAMAP" id="MF_00454">
    <property type="entry name" value="FluC"/>
    <property type="match status" value="1"/>
</dbReference>
<keyword evidence="11" id="KW-1185">Reference proteome</keyword>
<evidence type="ECO:0000256" key="5">
    <source>
        <dbReference type="ARBA" id="ARBA00023136"/>
    </source>
</evidence>
<dbReference type="AlphaFoldDB" id="M0LJ57"/>
<evidence type="ECO:0000256" key="7">
    <source>
        <dbReference type="ARBA" id="ARBA00035585"/>
    </source>
</evidence>
<reference evidence="10 11" key="2">
    <citation type="journal article" date="2014" name="PLoS Genet.">
        <title>Phylogenetically driven sequencing of extremely halophilic archaea reveals strategies for static and dynamic osmo-response.</title>
        <authorList>
            <person name="Becker E.A."/>
            <person name="Seitzer P.M."/>
            <person name="Tritt A."/>
            <person name="Larsen D."/>
            <person name="Krusor M."/>
            <person name="Yao A.I."/>
            <person name="Wu D."/>
            <person name="Madern D."/>
            <person name="Eisen J.A."/>
            <person name="Darling A.E."/>
            <person name="Facciotti M.T."/>
        </authorList>
    </citation>
    <scope>NUCLEOTIDE SEQUENCE [LARGE SCALE GENOMIC DNA]</scope>
    <source>
        <strain evidence="10 11">AJ5</strain>
    </source>
</reference>
<evidence type="ECO:0000313" key="12">
    <source>
        <dbReference type="Proteomes" id="UP000186547"/>
    </source>
</evidence>
<reference evidence="9" key="3">
    <citation type="submission" date="2017-01" db="EMBL/GenBank/DDBJ databases">
        <authorList>
            <person name="Mah S.A."/>
            <person name="Swanson W.J."/>
            <person name="Moy G.W."/>
            <person name="Vacquier V.D."/>
        </authorList>
    </citation>
    <scope>NUCLEOTIDE SEQUENCE</scope>
    <source>
        <strain evidence="9">AJ5</strain>
    </source>
</reference>
<feature type="binding site" evidence="8">
    <location>
        <position position="93"/>
    </location>
    <ligand>
        <name>Na(+)</name>
        <dbReference type="ChEBI" id="CHEBI:29101"/>
        <note>structural</note>
    </ligand>
</feature>
<dbReference type="KEGG" id="hlc:CHINAEXTREME02410"/>
<comment type="caution">
    <text evidence="8">Lacks conserved residue(s) required for the propagation of feature annotation.</text>
</comment>
<dbReference type="EMBL" id="AOLZ01000042">
    <property type="protein sequence ID" value="EMA32020.1"/>
    <property type="molecule type" value="Genomic_DNA"/>
</dbReference>
<dbReference type="GO" id="GO:0046872">
    <property type="term" value="F:metal ion binding"/>
    <property type="evidence" value="ECO:0007669"/>
    <property type="project" value="UniProtKB-KW"/>
</dbReference>
<keyword evidence="8" id="KW-0407">Ion channel</keyword>
<keyword evidence="3 8" id="KW-0812">Transmembrane</keyword>
<dbReference type="Proteomes" id="UP000011555">
    <property type="component" value="Unassembled WGS sequence"/>
</dbReference>
<organism evidence="10 11">
    <name type="scientific">Natronobacterium lacisalsi AJ5</name>
    <dbReference type="NCBI Taxonomy" id="358396"/>
    <lineage>
        <taxon>Archaea</taxon>
        <taxon>Methanobacteriati</taxon>
        <taxon>Methanobacteriota</taxon>
        <taxon>Stenosarchaea group</taxon>
        <taxon>Halobacteria</taxon>
        <taxon>Halobacteriales</taxon>
        <taxon>Natrialbaceae</taxon>
        <taxon>Natronobacterium</taxon>
    </lineage>
</organism>
<dbReference type="RefSeq" id="WP_007142100.1">
    <property type="nucleotide sequence ID" value="NZ_AOLZ01000042.1"/>
</dbReference>
<dbReference type="eggNOG" id="arCOG04701">
    <property type="taxonomic scope" value="Archaea"/>
</dbReference>
<evidence type="ECO:0000313" key="10">
    <source>
        <dbReference type="EMBL" id="EMA32020.1"/>
    </source>
</evidence>
<name>M0LJ57_NATLA</name>
<dbReference type="Pfam" id="PF02537">
    <property type="entry name" value="CRCB"/>
    <property type="match status" value="1"/>
</dbReference>
<gene>
    <name evidence="8" type="primary">fluC</name>
    <name evidence="8" type="synonym">crcB</name>
    <name evidence="10" type="ORF">C445_11936</name>
    <name evidence="9" type="ORF">CHINAEXTREME_02410</name>
</gene>
<feature type="binding site" evidence="8">
    <location>
        <position position="90"/>
    </location>
    <ligand>
        <name>Na(+)</name>
        <dbReference type="ChEBI" id="CHEBI:29101"/>
        <note>structural</note>
    </ligand>
</feature>
<sequence length="141" mass="14551">MTLPLEALADVLTAPPTVSFAFDPQPAHLVGTGGAIGAVLRHWVYLQFSSERFPWPTLAVNAIGSFVLGFVVFAGVGESTAQLVGIGVCGSFTTFSSFSVETVQLYERGDRLRAVANAAGNLLLSLAAIGLAWGVVSGAPA</sequence>
<comment type="activity regulation">
    <text evidence="8">Na(+) is not transported, but it plays an essential structural role and its presence is essential for fluoride channel function.</text>
</comment>
<keyword evidence="4 8" id="KW-1133">Transmembrane helix</keyword>
<proteinExistence type="inferred from homology"/>
<evidence type="ECO:0000256" key="2">
    <source>
        <dbReference type="ARBA" id="ARBA00022475"/>
    </source>
</evidence>
<keyword evidence="8" id="KW-0406">Ion transport</keyword>
<dbReference type="GO" id="GO:0005886">
    <property type="term" value="C:plasma membrane"/>
    <property type="evidence" value="ECO:0007669"/>
    <property type="project" value="UniProtKB-SubCell"/>
</dbReference>
<keyword evidence="8" id="KW-0915">Sodium</keyword>
<reference evidence="9 12" key="1">
    <citation type="journal article" date="2011" name="J. Bacteriol.">
        <title>Genome sequence of Halobiforma lacisalsi AJ5, an extremely halophilic archaeon which harbors a bop gene.</title>
        <authorList>
            <person name="Jiang X."/>
            <person name="Wang S."/>
            <person name="Cheng H."/>
            <person name="Huo Y."/>
            <person name="Zhang X."/>
            <person name="Zhu X."/>
            <person name="Han X."/>
            <person name="Ni P."/>
            <person name="Wu M."/>
        </authorList>
    </citation>
    <scope>NUCLEOTIDE SEQUENCE [LARGE SCALE GENOMIC DNA]</scope>
    <source>
        <strain evidence="9 12">AJ5</strain>
    </source>
</reference>
<keyword evidence="2 8" id="KW-1003">Cell membrane</keyword>